<accession>A0A2T2WIY4</accession>
<feature type="transmembrane region" description="Helical" evidence="1">
    <location>
        <begin position="31"/>
        <end position="48"/>
    </location>
</feature>
<dbReference type="EMBL" id="PXYV01000020">
    <property type="protein sequence ID" value="PSR22202.1"/>
    <property type="molecule type" value="Genomic_DNA"/>
</dbReference>
<keyword evidence="1" id="KW-0472">Membrane</keyword>
<proteinExistence type="predicted"/>
<keyword evidence="1" id="KW-0812">Transmembrane</keyword>
<feature type="transmembrane region" description="Helical" evidence="1">
    <location>
        <begin position="55"/>
        <end position="75"/>
    </location>
</feature>
<gene>
    <name evidence="2" type="ORF">C7B45_07455</name>
</gene>
<evidence type="ECO:0008006" key="4">
    <source>
        <dbReference type="Google" id="ProtNLM"/>
    </source>
</evidence>
<protein>
    <recommendedName>
        <fullName evidence="4">DUF4383 domain-containing protein</fullName>
    </recommendedName>
</protein>
<evidence type="ECO:0000256" key="1">
    <source>
        <dbReference type="SAM" id="Phobius"/>
    </source>
</evidence>
<sequence length="108" mass="11259">MIFRVAFLVAFVVGLGNLFHVYTMSATLLDVHIVAGLIMLVALAWIAVETKNAVVVIAGILVIAGGILALTSAAASLLPNLFHVGLMLLAVALVEVAVGRTSRRATVH</sequence>
<evidence type="ECO:0000313" key="2">
    <source>
        <dbReference type="EMBL" id="PSR22202.1"/>
    </source>
</evidence>
<name>A0A2T2WIY4_9FIRM</name>
<feature type="transmembrane region" description="Helical" evidence="1">
    <location>
        <begin position="81"/>
        <end position="98"/>
    </location>
</feature>
<reference evidence="2 3" key="1">
    <citation type="journal article" date="2014" name="BMC Genomics">
        <title>Comparison of environmental and isolate Sulfobacillus genomes reveals diverse carbon, sulfur, nitrogen, and hydrogen metabolisms.</title>
        <authorList>
            <person name="Justice N.B."/>
            <person name="Norman A."/>
            <person name="Brown C.T."/>
            <person name="Singh A."/>
            <person name="Thomas B.C."/>
            <person name="Banfield J.F."/>
        </authorList>
    </citation>
    <scope>NUCLEOTIDE SEQUENCE [LARGE SCALE GENOMIC DNA]</scope>
    <source>
        <strain evidence="2">AMDSBA3</strain>
    </source>
</reference>
<keyword evidence="1" id="KW-1133">Transmembrane helix</keyword>
<dbReference type="AlphaFoldDB" id="A0A2T2WIY4"/>
<evidence type="ECO:0000313" key="3">
    <source>
        <dbReference type="Proteomes" id="UP000241848"/>
    </source>
</evidence>
<organism evidence="2 3">
    <name type="scientific">Sulfobacillus acidophilus</name>
    <dbReference type="NCBI Taxonomy" id="53633"/>
    <lineage>
        <taxon>Bacteria</taxon>
        <taxon>Bacillati</taxon>
        <taxon>Bacillota</taxon>
        <taxon>Clostridia</taxon>
        <taxon>Eubacteriales</taxon>
        <taxon>Clostridiales Family XVII. Incertae Sedis</taxon>
        <taxon>Sulfobacillus</taxon>
    </lineage>
</organism>
<dbReference type="Proteomes" id="UP000241848">
    <property type="component" value="Unassembled WGS sequence"/>
</dbReference>
<comment type="caution">
    <text evidence="2">The sequence shown here is derived from an EMBL/GenBank/DDBJ whole genome shotgun (WGS) entry which is preliminary data.</text>
</comment>